<dbReference type="InterPro" id="IPR053252">
    <property type="entry name" value="EMT_regulator"/>
</dbReference>
<feature type="compositionally biased region" description="Basic and acidic residues" evidence="1">
    <location>
        <begin position="1348"/>
        <end position="1365"/>
    </location>
</feature>
<dbReference type="PANTHER" id="PTHR46970">
    <property type="entry name" value="BASIC HELIX-LOOP-HELIX DOMAIN-CONTAINING PROTEIN USF3"/>
    <property type="match status" value="1"/>
</dbReference>
<reference evidence="3" key="1">
    <citation type="journal article" date="2022" name="bioRxiv">
        <title>Sequencing and chromosome-scale assembly of the giantPleurodeles waltlgenome.</title>
        <authorList>
            <person name="Brown T."/>
            <person name="Elewa A."/>
            <person name="Iarovenko S."/>
            <person name="Subramanian E."/>
            <person name="Araus A.J."/>
            <person name="Petzold A."/>
            <person name="Susuki M."/>
            <person name="Suzuki K.-i.T."/>
            <person name="Hayashi T."/>
            <person name="Toyoda A."/>
            <person name="Oliveira C."/>
            <person name="Osipova E."/>
            <person name="Leigh N.D."/>
            <person name="Simon A."/>
            <person name="Yun M.H."/>
        </authorList>
    </citation>
    <scope>NUCLEOTIDE SEQUENCE</scope>
    <source>
        <strain evidence="3">20211129_DDA</strain>
        <tissue evidence="3">Liver</tissue>
    </source>
</reference>
<feature type="region of interest" description="Disordered" evidence="1">
    <location>
        <begin position="1474"/>
        <end position="1605"/>
    </location>
</feature>
<feature type="compositionally biased region" description="Polar residues" evidence="1">
    <location>
        <begin position="1652"/>
        <end position="1668"/>
    </location>
</feature>
<dbReference type="InterPro" id="IPR048064">
    <property type="entry name" value="USF3_bHLH"/>
</dbReference>
<protein>
    <recommendedName>
        <fullName evidence="2">BHLH domain-containing protein</fullName>
    </recommendedName>
</protein>
<gene>
    <name evidence="3" type="ORF">NDU88_000639</name>
</gene>
<feature type="compositionally biased region" description="Polar residues" evidence="1">
    <location>
        <begin position="1538"/>
        <end position="1549"/>
    </location>
</feature>
<feature type="region of interest" description="Disordered" evidence="1">
    <location>
        <begin position="657"/>
        <end position="680"/>
    </location>
</feature>
<feature type="compositionally biased region" description="Low complexity" evidence="1">
    <location>
        <begin position="875"/>
        <end position="884"/>
    </location>
</feature>
<evidence type="ECO:0000313" key="3">
    <source>
        <dbReference type="EMBL" id="KAJ1112371.1"/>
    </source>
</evidence>
<dbReference type="InterPro" id="IPR011598">
    <property type="entry name" value="bHLH_dom"/>
</dbReference>
<feature type="compositionally biased region" description="Basic residues" evidence="1">
    <location>
        <begin position="36"/>
        <end position="45"/>
    </location>
</feature>
<dbReference type="PANTHER" id="PTHR46970:SF1">
    <property type="entry name" value="BASIC HELIX-LOOP-HELIX DOMAIN-CONTAINING PROTEIN USF3"/>
    <property type="match status" value="1"/>
</dbReference>
<dbReference type="EMBL" id="JANPWB010000012">
    <property type="protein sequence ID" value="KAJ1112371.1"/>
    <property type="molecule type" value="Genomic_DNA"/>
</dbReference>
<dbReference type="SUPFAM" id="SSF47459">
    <property type="entry name" value="HLH, helix-loop-helix DNA-binding domain"/>
    <property type="match status" value="1"/>
</dbReference>
<feature type="compositionally biased region" description="Polar residues" evidence="1">
    <location>
        <begin position="836"/>
        <end position="870"/>
    </location>
</feature>
<feature type="compositionally biased region" description="Polar residues" evidence="1">
    <location>
        <begin position="1474"/>
        <end position="1492"/>
    </location>
</feature>
<accession>A0AAV7N8G7</accession>
<feature type="compositionally biased region" description="Polar residues" evidence="1">
    <location>
        <begin position="1962"/>
        <end position="1985"/>
    </location>
</feature>
<dbReference type="GO" id="GO:0046983">
    <property type="term" value="F:protein dimerization activity"/>
    <property type="evidence" value="ECO:0007669"/>
    <property type="project" value="InterPro"/>
</dbReference>
<feature type="region of interest" description="Disordered" evidence="1">
    <location>
        <begin position="790"/>
        <end position="897"/>
    </location>
</feature>
<feature type="region of interest" description="Disordered" evidence="1">
    <location>
        <begin position="1335"/>
        <end position="1387"/>
    </location>
</feature>
<evidence type="ECO:0000259" key="2">
    <source>
        <dbReference type="PROSITE" id="PS50888"/>
    </source>
</evidence>
<comment type="caution">
    <text evidence="3">The sequence shown here is derived from an EMBL/GenBank/DDBJ whole genome shotgun (WGS) entry which is preliminary data.</text>
</comment>
<keyword evidence="4" id="KW-1185">Reference proteome</keyword>
<feature type="compositionally biased region" description="Low complexity" evidence="1">
    <location>
        <begin position="1521"/>
        <end position="1530"/>
    </location>
</feature>
<sequence>MFGPLLPGKMRVKCESGKVASSEAMPELSENETPTKIKHRKKKNRESHNAVERHRKTKINSGINRIGELIPCSPILKQSKNMILDQAFKYITELKRQNDELLLNGGDKEQADEILRLRKQLSDIQKENARYIELLKANDICLYDDPTIHWKGNLKNAKVPLNIPAESQKNIIVYSNGSPLGVNNQSVSFNVNQNLQKQTANVVPVQRTCNTVTPATVASVLTTKTEVWPQSTVGTSTSHQQIPLCLPVTIPAQAILKISTSEGEPNILHAVTNSQDVLQSGTADQLHCVSRGAPQSNRTVLESKVGQQNGSVAEIVAPQATNTPVFPQESSSLSASCSGFQESFVVTITKATPEQCSQATVAGNFQSTSVNPLVDVTSSSRMLATSAVAETAGINTLLATTTSTLPASCLDSGWSLPSSLPGSGITADFISSSSLTRIPATGNTQTTWTTLQVAGNTVQPLSRVAHSNLSALSNEPVSDTGSVPSTSSIQTITGVRLNNTPQVEGHLSEQVIVTLPSCPSLTVQPLVASSQIKPQPAKSIVPLNPAMQVFQMAPPIGSAVTAAPANQNVIILHPPNPLPCPPVIRAEVPTQAVGQQIVIIQAAPNPSPLPLLSTQTPGPARLPAQAPGPLVSTNSPVHSAPAQQIFGSKHLVHILPRPSNTSSTSGSTPSFSVTMSSAQQPPTISLNGQLFALQPMMSSSGAAQQTPLQFIQPTTSEDPNTNVALNTFGALASLSQSISQTAGQSCVQMSINQASNPSAPASSSATPTHCIPLATTATSSLTSEKLPTLLSTSNTAKPSAGLSATVKCKRINRKTSTKKRPSSSKEVPQLSKGEDTSTPDPASLESSKTISNTENPNPLDSTSPTAQSPSGCHLSTVGSVTGVSNSDHNSVESSNSELLVGSISEGHLHTSTLHSPLFLKPSGKEQFVLSTSVCKDPILLAKETLEREVESQPGSSLQAECSKPCIPVSCSTPSNTINLILATPLSEPSIDQSSSNMSSSPVVVNISEPNINRQDHSSIMQAASDLLEGQGLGTMLYEIAKEKSSTSQTVPQVQSELQHLPTANLKPKDSDDDGFPAKIMNSETENINLEHSCVAEQEVVVSTSLVHSRQADSPMSTSSGSNHSFSVASMLPDTSREEVTNSASLSHVFSVCTSSEQNDIVALAAQAIFEQGNAEKKKAATRVDLRAMPLEATEDASAGGNVPTLTPTYSEKSREQFETQKDKTHFQGSMRPTDVGGSVESPNCSVHVETSNILLQTAAQNTSSLSINNLIHSDNVDHSFASCSNSSQPSEQMATTTTVNLPRPLVSYDNQSPAPALATEYSHEHIHAFRASVMQSSQAQEINEEQNCESRKETSKRPVQEDHHLSTAKRQKQCESAPIRHDRMSSVRGNSDDFVEQAQMLVGQMSHNSSNSVVSVSSHAPTNSFNSLFQTNVTFVNSALRQTDIRPNSLSVLTDHQQGQSHNQHLQQRISGQPVNHLHNSNPYLKQQQSGQLRDRPHLYQQHHNPHADSTIHSQSHSAHQQRAMQQDVQMQKKRNVGQGSQANPLSLQQKHHASDQGRPKGNHAHPHHHQQMQQQMQQHFTASQGEKNCDNSAGSRNHHGAHQQNHLNPDILHQQEVGNRQQSTGSSSDQVTTHNQLQRLMTSRSLEQHMVSQPSIVSRQSNMTCTPHRQERNRVSSYSAEALIGKTSNSEQRMGLSIQGPRLPDQLEMRTYLEVSRTKGLPVHNMQNRIPMEHAVPADVQRVSDCQSYKTGSSNHQATGTFELQTSRNSEIGNTIVSLRGMQSQTFRLGQNSVPAVDRQKRLPYAPVQGIPIANAMPPIENSCHQSFMQSLLGPHLGETVVGSQRLISEHQRNTQCGVSTTLEYSCPTGRESVHLRRDSESQNRESCDMSMGVINSRNNSLTIPFSSSSSSGEVQGRNTSPHISVQKSNPMRITESQGSKSQLHTNVSSNVHGIARPSHPTISHGNADQGQTSVRQSNPPMTQRSRHPLQDNSNSKVRPAERSRSNNQRHGNVFDPSLPHLPLAPSSSMILGRQPSSVEKRASIVRFMSDGSQVPNDNTGPDQHALSQNFGFPFIPDGIEENALAILKDVPAEHLGDPEDLLGVEKQEDVCLCDLPAAQPTPSPETVLERVRIQGDGGRLPSAEHQLSHQNHSLGLECDFGF</sequence>
<feature type="compositionally biased region" description="Polar residues" evidence="1">
    <location>
        <begin position="885"/>
        <end position="897"/>
    </location>
</feature>
<dbReference type="CDD" id="cd18910">
    <property type="entry name" value="bHLHzip_USF3"/>
    <property type="match status" value="1"/>
</dbReference>
<dbReference type="Proteomes" id="UP001066276">
    <property type="component" value="Chromosome 8"/>
</dbReference>
<feature type="compositionally biased region" description="Basic residues" evidence="1">
    <location>
        <begin position="807"/>
        <end position="822"/>
    </location>
</feature>
<dbReference type="PROSITE" id="PS50888">
    <property type="entry name" value="BHLH"/>
    <property type="match status" value="1"/>
</dbReference>
<evidence type="ECO:0000313" key="4">
    <source>
        <dbReference type="Proteomes" id="UP001066276"/>
    </source>
</evidence>
<feature type="region of interest" description="Disordered" evidence="1">
    <location>
        <begin position="1219"/>
        <end position="1240"/>
    </location>
</feature>
<feature type="compositionally biased region" description="Polar residues" evidence="1">
    <location>
        <begin position="1914"/>
        <end position="1953"/>
    </location>
</feature>
<feature type="region of interest" description="Disordered" evidence="1">
    <location>
        <begin position="1652"/>
        <end position="1675"/>
    </location>
</feature>
<dbReference type="InterPro" id="IPR036638">
    <property type="entry name" value="HLH_DNA-bd_sf"/>
</dbReference>
<dbReference type="GO" id="GO:0010719">
    <property type="term" value="P:negative regulation of epithelial to mesenchymal transition"/>
    <property type="evidence" value="ECO:0007669"/>
    <property type="project" value="TreeGrafter"/>
</dbReference>
<dbReference type="SMART" id="SM00353">
    <property type="entry name" value="HLH"/>
    <property type="match status" value="1"/>
</dbReference>
<feature type="compositionally biased region" description="Polar residues" evidence="1">
    <location>
        <begin position="1581"/>
        <end position="1596"/>
    </location>
</feature>
<feature type="compositionally biased region" description="Basic residues" evidence="1">
    <location>
        <begin position="1561"/>
        <end position="1571"/>
    </location>
</feature>
<feature type="domain" description="BHLH" evidence="2">
    <location>
        <begin position="43"/>
        <end position="94"/>
    </location>
</feature>
<dbReference type="Gene3D" id="4.10.280.10">
    <property type="entry name" value="Helix-loop-helix DNA-binding domain"/>
    <property type="match status" value="1"/>
</dbReference>
<dbReference type="GO" id="GO:0000977">
    <property type="term" value="F:RNA polymerase II transcription regulatory region sequence-specific DNA binding"/>
    <property type="evidence" value="ECO:0007669"/>
    <property type="project" value="TreeGrafter"/>
</dbReference>
<feature type="region of interest" description="Disordered" evidence="1">
    <location>
        <begin position="17"/>
        <end position="56"/>
    </location>
</feature>
<dbReference type="FunFam" id="4.10.280.10:FF:000051">
    <property type="entry name" value="Basic helix-loop-helix domain-containing protein KIAA2018"/>
    <property type="match status" value="1"/>
</dbReference>
<evidence type="ECO:0000256" key="1">
    <source>
        <dbReference type="SAM" id="MobiDB-lite"/>
    </source>
</evidence>
<name>A0AAV7N8G7_PLEWA</name>
<feature type="compositionally biased region" description="Low complexity" evidence="1">
    <location>
        <begin position="659"/>
        <end position="674"/>
    </location>
</feature>
<proteinExistence type="predicted"/>
<organism evidence="3 4">
    <name type="scientific">Pleurodeles waltl</name>
    <name type="common">Iberian ribbed newt</name>
    <dbReference type="NCBI Taxonomy" id="8319"/>
    <lineage>
        <taxon>Eukaryota</taxon>
        <taxon>Metazoa</taxon>
        <taxon>Chordata</taxon>
        <taxon>Craniata</taxon>
        <taxon>Vertebrata</taxon>
        <taxon>Euteleostomi</taxon>
        <taxon>Amphibia</taxon>
        <taxon>Batrachia</taxon>
        <taxon>Caudata</taxon>
        <taxon>Salamandroidea</taxon>
        <taxon>Salamandridae</taxon>
        <taxon>Pleurodelinae</taxon>
        <taxon>Pleurodeles</taxon>
    </lineage>
</organism>
<feature type="region of interest" description="Disordered" evidence="1">
    <location>
        <begin position="1900"/>
        <end position="2022"/>
    </location>
</feature>
<dbReference type="GO" id="GO:0001228">
    <property type="term" value="F:DNA-binding transcription activator activity, RNA polymerase II-specific"/>
    <property type="evidence" value="ECO:0007669"/>
    <property type="project" value="TreeGrafter"/>
</dbReference>
<dbReference type="Pfam" id="PF00010">
    <property type="entry name" value="HLH"/>
    <property type="match status" value="1"/>
</dbReference>